<dbReference type="PANTHER" id="PTHR43190:SF3">
    <property type="entry name" value="N-ACETYL-D-GLUCOSAMINE KINASE"/>
    <property type="match status" value="1"/>
</dbReference>
<protein>
    <submittedName>
        <fullName evidence="2">BadF/BadG/BcrA/BcrD ATPase family protein</fullName>
    </submittedName>
</protein>
<dbReference type="Gene3D" id="3.30.420.40">
    <property type="match status" value="2"/>
</dbReference>
<dbReference type="InterPro" id="IPR002731">
    <property type="entry name" value="ATPase_BadF"/>
</dbReference>
<evidence type="ECO:0000313" key="2">
    <source>
        <dbReference type="EMBL" id="GAA4194845.1"/>
    </source>
</evidence>
<comment type="caution">
    <text evidence="2">The sequence shown here is derived from an EMBL/GenBank/DDBJ whole genome shotgun (WGS) entry which is preliminary data.</text>
</comment>
<keyword evidence="3" id="KW-1185">Reference proteome</keyword>
<evidence type="ECO:0000259" key="1">
    <source>
        <dbReference type="Pfam" id="PF01869"/>
    </source>
</evidence>
<feature type="domain" description="ATPase BadF/BadG/BcrA/BcrD type" evidence="1">
    <location>
        <begin position="7"/>
        <end position="306"/>
    </location>
</feature>
<proteinExistence type="predicted"/>
<dbReference type="Proteomes" id="UP001500213">
    <property type="component" value="Unassembled WGS sequence"/>
</dbReference>
<sequence length="330" mass="32614">MTLHLAVDAGGTSTRCVVVDETGGCLGYGRAASGNPISAGPALAARSVAEAAADALRQAGSAGGGAAGVASVLLAMAGASALSSTELFAAELAPLGVRAPVAFAPDLLATFCSGTWRADGYALVAGTGATAVRVEGGEVARAADGLGWLLGDDGSGFWIGERVARAAAADLDGRGPRTALTAAVLAALGLAPDGAQVQGRAAVLQRLVETVYALRPVELSRFARLAFQAAGDPVADAIVRGAADALVRTLETVTDPAVEGPVVLGGGTLAQHDALVDRIAATRGSEGGAAEVHVVDEGTVGAAVVALRHASVTVDGPVFERIARTLDALR</sequence>
<dbReference type="SUPFAM" id="SSF53067">
    <property type="entry name" value="Actin-like ATPase domain"/>
    <property type="match status" value="2"/>
</dbReference>
<dbReference type="RefSeq" id="WP_344778542.1">
    <property type="nucleotide sequence ID" value="NZ_BAABBX010000017.1"/>
</dbReference>
<dbReference type="Pfam" id="PF01869">
    <property type="entry name" value="BcrAD_BadFG"/>
    <property type="match status" value="1"/>
</dbReference>
<gene>
    <name evidence="2" type="ORF">GCM10022288_30860</name>
</gene>
<reference evidence="3" key="1">
    <citation type="journal article" date="2019" name="Int. J. Syst. Evol. Microbiol.">
        <title>The Global Catalogue of Microorganisms (GCM) 10K type strain sequencing project: providing services to taxonomists for standard genome sequencing and annotation.</title>
        <authorList>
            <consortium name="The Broad Institute Genomics Platform"/>
            <consortium name="The Broad Institute Genome Sequencing Center for Infectious Disease"/>
            <person name="Wu L."/>
            <person name="Ma J."/>
        </authorList>
    </citation>
    <scope>NUCLEOTIDE SEQUENCE [LARGE SCALE GENOMIC DNA]</scope>
    <source>
        <strain evidence="3">JCM 17593</strain>
    </source>
</reference>
<organism evidence="2 3">
    <name type="scientific">Gryllotalpicola kribbensis</name>
    <dbReference type="NCBI Taxonomy" id="993084"/>
    <lineage>
        <taxon>Bacteria</taxon>
        <taxon>Bacillati</taxon>
        <taxon>Actinomycetota</taxon>
        <taxon>Actinomycetes</taxon>
        <taxon>Micrococcales</taxon>
        <taxon>Microbacteriaceae</taxon>
        <taxon>Gryllotalpicola</taxon>
    </lineage>
</organism>
<dbReference type="InterPro" id="IPR043129">
    <property type="entry name" value="ATPase_NBD"/>
</dbReference>
<name>A0ABP8B070_9MICO</name>
<dbReference type="PANTHER" id="PTHR43190">
    <property type="entry name" value="N-ACETYL-D-GLUCOSAMINE KINASE"/>
    <property type="match status" value="1"/>
</dbReference>
<accession>A0ABP8B070</accession>
<evidence type="ECO:0000313" key="3">
    <source>
        <dbReference type="Proteomes" id="UP001500213"/>
    </source>
</evidence>
<dbReference type="InterPro" id="IPR052519">
    <property type="entry name" value="Euk-type_GlcNAc_Kinase"/>
</dbReference>
<dbReference type="EMBL" id="BAABBX010000017">
    <property type="protein sequence ID" value="GAA4194845.1"/>
    <property type="molecule type" value="Genomic_DNA"/>
</dbReference>